<gene>
    <name evidence="2" type="ORF">CBW42_11660</name>
</gene>
<accession>A0A252F1Z4</accession>
<comment type="caution">
    <text evidence="2">The sequence shown here is derived from an EMBL/GenBank/DDBJ whole genome shotgun (WGS) entry which is preliminary data.</text>
</comment>
<feature type="domain" description="YgjP-like metallopeptidase" evidence="1">
    <location>
        <begin position="23"/>
        <end position="228"/>
    </location>
</feature>
<sequence>MTKQMEIDGISVTVVRKNIKSLNLYVKAPDGRVHLSVPAHTSDRAVRVFVHAHMDWIVRQQRLVRARHVPRRYETGEQIFVFGEPCSLEVHETETRRDCGVRRTGNCLVLTASVKSTCEQREQLVWRWQREQLREVAGDLLAHWAPVMHVQVREWHIKRMKTRWGTCNYSAHRIWLNLALAERPLECVEYVVVHELCHLLEASHSERFWKLMTKFLPDWPERRARLNQKEKAE</sequence>
<evidence type="ECO:0000259" key="1">
    <source>
        <dbReference type="Pfam" id="PF01863"/>
    </source>
</evidence>
<keyword evidence="3" id="KW-1185">Reference proteome</keyword>
<dbReference type="PANTHER" id="PTHR30399:SF1">
    <property type="entry name" value="UTP PYROPHOSPHATASE"/>
    <property type="match status" value="1"/>
</dbReference>
<protein>
    <recommendedName>
        <fullName evidence="1">YgjP-like metallopeptidase domain-containing protein</fullName>
    </recommendedName>
</protein>
<organism evidence="2 3">
    <name type="scientific">Butyricicoccus porcorum</name>
    <dbReference type="NCBI Taxonomy" id="1945634"/>
    <lineage>
        <taxon>Bacteria</taxon>
        <taxon>Bacillati</taxon>
        <taxon>Bacillota</taxon>
        <taxon>Clostridia</taxon>
        <taxon>Eubacteriales</taxon>
        <taxon>Butyricicoccaceae</taxon>
        <taxon>Butyricicoccus</taxon>
    </lineage>
</organism>
<dbReference type="InterPro" id="IPR002725">
    <property type="entry name" value="YgjP-like_metallopeptidase"/>
</dbReference>
<dbReference type="Pfam" id="PF01863">
    <property type="entry name" value="YgjP-like"/>
    <property type="match status" value="1"/>
</dbReference>
<evidence type="ECO:0000313" key="2">
    <source>
        <dbReference type="EMBL" id="OUM19807.1"/>
    </source>
</evidence>
<dbReference type="CDD" id="cd07344">
    <property type="entry name" value="M48_yhfN_like"/>
    <property type="match status" value="1"/>
</dbReference>
<dbReference type="Proteomes" id="UP000194903">
    <property type="component" value="Unassembled WGS sequence"/>
</dbReference>
<dbReference type="InterPro" id="IPR053136">
    <property type="entry name" value="UTP_pyrophosphatase-like"/>
</dbReference>
<evidence type="ECO:0000313" key="3">
    <source>
        <dbReference type="Proteomes" id="UP000194903"/>
    </source>
</evidence>
<dbReference type="PANTHER" id="PTHR30399">
    <property type="entry name" value="UNCHARACTERIZED PROTEIN YGJP"/>
    <property type="match status" value="1"/>
</dbReference>
<dbReference type="EMBL" id="NHOC01000010">
    <property type="protein sequence ID" value="OUM19807.1"/>
    <property type="molecule type" value="Genomic_DNA"/>
</dbReference>
<dbReference type="Gene3D" id="3.30.2010.10">
    <property type="entry name" value="Metalloproteases ('zincins'), catalytic domain"/>
    <property type="match status" value="1"/>
</dbReference>
<proteinExistence type="predicted"/>
<dbReference type="RefSeq" id="WP_087021702.1">
    <property type="nucleotide sequence ID" value="NZ_CP178353.1"/>
</dbReference>
<name>A0A252F1Z4_9FIRM</name>
<dbReference type="OrthoDB" id="9811177at2"/>
<reference evidence="2 3" key="1">
    <citation type="submission" date="2017-05" db="EMBL/GenBank/DDBJ databases">
        <title>Butyricicoccus porcorum sp. nov. a butyrate-producing bacterium from the swine intestinal tract.</title>
        <authorList>
            <person name="Trachsel J."/>
            <person name="Humphrey S."/>
            <person name="Allen H.K."/>
        </authorList>
    </citation>
    <scope>NUCLEOTIDE SEQUENCE [LARGE SCALE GENOMIC DNA]</scope>
    <source>
        <strain evidence="2">BB10</strain>
    </source>
</reference>
<dbReference type="AlphaFoldDB" id="A0A252F1Z4"/>